<evidence type="ECO:0000259" key="5">
    <source>
        <dbReference type="SMART" id="SM00382"/>
    </source>
</evidence>
<keyword evidence="3" id="KW-0067">ATP-binding</keyword>
<dbReference type="InterPro" id="IPR050747">
    <property type="entry name" value="Mitochondrial_chaperone_BCS1"/>
</dbReference>
<evidence type="ECO:0000256" key="2">
    <source>
        <dbReference type="ARBA" id="ARBA00022741"/>
    </source>
</evidence>
<dbReference type="SMART" id="SM00382">
    <property type="entry name" value="AAA"/>
    <property type="match status" value="1"/>
</dbReference>
<dbReference type="InterPro" id="IPR003593">
    <property type="entry name" value="AAA+_ATPase"/>
</dbReference>
<feature type="compositionally biased region" description="Basic and acidic residues" evidence="4">
    <location>
        <begin position="463"/>
        <end position="474"/>
    </location>
</feature>
<dbReference type="InterPro" id="IPR003959">
    <property type="entry name" value="ATPase_AAA_core"/>
</dbReference>
<proteinExistence type="inferred from homology"/>
<dbReference type="GO" id="GO:0016887">
    <property type="term" value="F:ATP hydrolysis activity"/>
    <property type="evidence" value="ECO:0007669"/>
    <property type="project" value="InterPro"/>
</dbReference>
<sequence length="491" mass="53491">MSNTSDFEPLGHIHSSAREMSTRLRPFSHPSVAAALGDPEEATFAVVSHELAALLEDYATALPQARSFSFDVGRVSRGGQEGDTRREVQPALGIGLLKLELPPQMVGRSEGEAPAEIFVLKQELGDPVGTGCGACILSEFVLIARGRSQLQLLKAFCDHLVERADKTEPRTFSISRWNSKSQYWKREQQVKARSLQSVVLPQRVMGDLIEDIDDFTLSETADWYAEHGIPYKRSYLFYGVPGAGKTSLIQALAGKYCRNLCYLSPNDPDMTDDSLKSAFVRAAPKSIIVLEDVDALFGERREAKSNKSPLTFSGLLNALDGVGPGGGQIVILSSNHRERLDPALLRAGRVDKHIYFGFASAEQRAGIFRQFYPKADEALAQQFSVNAASVLGSQNVAMADLQQYFIAQRKSTAEVAASADAVALLVEEIESRSERGLKEEPAKEEQPTGEKNSTAEANALACKHGDRGVSDDRGQSGSSSDSAKHIHIHIN</sequence>
<dbReference type="InterPro" id="IPR057495">
    <property type="entry name" value="AAA_lid_BCS1"/>
</dbReference>
<comment type="similarity">
    <text evidence="1">Belongs to the AAA ATPase family. BCS1 subfamily.</text>
</comment>
<protein>
    <recommendedName>
        <fullName evidence="5">AAA+ ATPase domain-containing protein</fullName>
    </recommendedName>
</protein>
<evidence type="ECO:0000256" key="1">
    <source>
        <dbReference type="ARBA" id="ARBA00007448"/>
    </source>
</evidence>
<feature type="compositionally biased region" description="Basic and acidic residues" evidence="4">
    <location>
        <begin position="433"/>
        <end position="448"/>
    </location>
</feature>
<gene>
    <name evidence="6" type="ORF">SACU0126_LOCUS15317</name>
</gene>
<dbReference type="InterPro" id="IPR027417">
    <property type="entry name" value="P-loop_NTPase"/>
</dbReference>
<name>A0A7S3WHM0_9SPIT</name>
<dbReference type="PANTHER" id="PTHR23070">
    <property type="entry name" value="BCS1 AAA-TYPE ATPASE"/>
    <property type="match status" value="1"/>
</dbReference>
<dbReference type="GO" id="GO:0005524">
    <property type="term" value="F:ATP binding"/>
    <property type="evidence" value="ECO:0007669"/>
    <property type="project" value="UniProtKB-KW"/>
</dbReference>
<dbReference type="Gene3D" id="3.40.50.300">
    <property type="entry name" value="P-loop containing nucleotide triphosphate hydrolases"/>
    <property type="match status" value="1"/>
</dbReference>
<evidence type="ECO:0000313" key="6">
    <source>
        <dbReference type="EMBL" id="CAE0557352.1"/>
    </source>
</evidence>
<dbReference type="Pfam" id="PF25426">
    <property type="entry name" value="AAA_lid_BCS1"/>
    <property type="match status" value="1"/>
</dbReference>
<evidence type="ECO:0000256" key="3">
    <source>
        <dbReference type="ARBA" id="ARBA00022840"/>
    </source>
</evidence>
<dbReference type="AlphaFoldDB" id="A0A7S3WHM0"/>
<organism evidence="6">
    <name type="scientific">Strombidinopsis acuminata</name>
    <dbReference type="NCBI Taxonomy" id="141414"/>
    <lineage>
        <taxon>Eukaryota</taxon>
        <taxon>Sar</taxon>
        <taxon>Alveolata</taxon>
        <taxon>Ciliophora</taxon>
        <taxon>Intramacronucleata</taxon>
        <taxon>Spirotrichea</taxon>
        <taxon>Choreotrichia</taxon>
        <taxon>Choreotrichida</taxon>
        <taxon>Strombidinopsidae</taxon>
        <taxon>Strombidinopsis</taxon>
    </lineage>
</organism>
<feature type="domain" description="AAA+ ATPase" evidence="5">
    <location>
        <begin position="231"/>
        <end position="360"/>
    </location>
</feature>
<evidence type="ECO:0000256" key="4">
    <source>
        <dbReference type="SAM" id="MobiDB-lite"/>
    </source>
</evidence>
<dbReference type="EMBL" id="HBIQ01048311">
    <property type="protein sequence ID" value="CAE0557352.1"/>
    <property type="molecule type" value="Transcribed_RNA"/>
</dbReference>
<accession>A0A7S3WHM0</accession>
<dbReference type="SUPFAM" id="SSF52540">
    <property type="entry name" value="P-loop containing nucleoside triphosphate hydrolases"/>
    <property type="match status" value="1"/>
</dbReference>
<feature type="region of interest" description="Disordered" evidence="4">
    <location>
        <begin position="433"/>
        <end position="491"/>
    </location>
</feature>
<reference evidence="6" key="1">
    <citation type="submission" date="2021-01" db="EMBL/GenBank/DDBJ databases">
        <authorList>
            <person name="Corre E."/>
            <person name="Pelletier E."/>
            <person name="Niang G."/>
            <person name="Scheremetjew M."/>
            <person name="Finn R."/>
            <person name="Kale V."/>
            <person name="Holt S."/>
            <person name="Cochrane G."/>
            <person name="Meng A."/>
            <person name="Brown T."/>
            <person name="Cohen L."/>
        </authorList>
    </citation>
    <scope>NUCLEOTIDE SEQUENCE</scope>
    <source>
        <strain evidence="6">SPMC142</strain>
    </source>
</reference>
<keyword evidence="2" id="KW-0547">Nucleotide-binding</keyword>
<dbReference type="Pfam" id="PF00004">
    <property type="entry name" value="AAA"/>
    <property type="match status" value="1"/>
</dbReference>